<evidence type="ECO:0000313" key="7">
    <source>
        <dbReference type="EMBL" id="KAH0508938.1"/>
    </source>
</evidence>
<accession>A0A8J6GFP3</accession>
<evidence type="ECO:0000256" key="5">
    <source>
        <dbReference type="ARBA" id="ARBA00043019"/>
    </source>
</evidence>
<evidence type="ECO:0000313" key="8">
    <source>
        <dbReference type="Proteomes" id="UP000710432"/>
    </source>
</evidence>
<organism evidence="7 8">
    <name type="scientific">Microtus ochrogaster</name>
    <name type="common">Prairie vole</name>
    <dbReference type="NCBI Taxonomy" id="79684"/>
    <lineage>
        <taxon>Eukaryota</taxon>
        <taxon>Metazoa</taxon>
        <taxon>Chordata</taxon>
        <taxon>Craniata</taxon>
        <taxon>Vertebrata</taxon>
        <taxon>Euteleostomi</taxon>
        <taxon>Mammalia</taxon>
        <taxon>Eutheria</taxon>
        <taxon>Euarchontoglires</taxon>
        <taxon>Glires</taxon>
        <taxon>Rodentia</taxon>
        <taxon>Myomorpha</taxon>
        <taxon>Muroidea</taxon>
        <taxon>Cricetidae</taxon>
        <taxon>Arvicolinae</taxon>
        <taxon>Microtus</taxon>
    </lineage>
</organism>
<dbReference type="PANTHER" id="PTHR21569">
    <property type="entry name" value="RIBOSOMAL PROTEIN S9"/>
    <property type="match status" value="1"/>
</dbReference>
<dbReference type="Gene3D" id="3.10.100.10">
    <property type="entry name" value="Mannose-Binding Protein A, subunit A"/>
    <property type="match status" value="1"/>
</dbReference>
<dbReference type="Pfam" id="PF00059">
    <property type="entry name" value="Lectin_C"/>
    <property type="match status" value="1"/>
</dbReference>
<dbReference type="InterPro" id="IPR014721">
    <property type="entry name" value="Ribsml_uS5_D2-typ_fold_subgr"/>
</dbReference>
<dbReference type="GO" id="GO:0000462">
    <property type="term" value="P:maturation of SSU-rRNA from tricistronic rRNA transcript (SSU-rRNA, 5.8S rRNA, LSU-rRNA)"/>
    <property type="evidence" value="ECO:0007669"/>
    <property type="project" value="TreeGrafter"/>
</dbReference>
<sequence length="268" mass="30458">MWFDKTALSYAHWRTGRPAVKNDQFLAGLSTDGFWDIQSFNVIEETLRFYQHSICACKIEMVDYKQEHNSTLPEFITYEDGIYNVIQKKVTWYQALNMCSQSGGHLASVHNLNEQLFLEDIVNRDGFPLWVGLSSHDLKNCPNVQTHQNVQWPKGMVPSGSSTGTTVTLRSRHCTASLRPNNCVRNSVTRHPLETIKPHTLQDKFLDPVLLPGQGVDVDIWVRVKGHVAQIYAIQQSISKALVAYYQKYVDEASKKENKDTLVLCSIG</sequence>
<reference evidence="7" key="1">
    <citation type="submission" date="2020-03" db="EMBL/GenBank/DDBJ databases">
        <title>Studies in the Genomics of Life Span.</title>
        <authorList>
            <person name="Glass D."/>
        </authorList>
    </citation>
    <scope>NUCLEOTIDE SEQUENCE</scope>
    <source>
        <strain evidence="7">LTLLF</strain>
        <tissue evidence="7">Muscle</tissue>
    </source>
</reference>
<dbReference type="GO" id="GO:0022627">
    <property type="term" value="C:cytosolic small ribosomal subunit"/>
    <property type="evidence" value="ECO:0007669"/>
    <property type="project" value="TreeGrafter"/>
</dbReference>
<evidence type="ECO:0000256" key="1">
    <source>
        <dbReference type="ARBA" id="ARBA00005251"/>
    </source>
</evidence>
<dbReference type="Pfam" id="PF00380">
    <property type="entry name" value="Ribosomal_S9"/>
    <property type="match status" value="1"/>
</dbReference>
<proteinExistence type="inferred from homology"/>
<feature type="domain" description="C-type lectin" evidence="6">
    <location>
        <begin position="78"/>
        <end position="184"/>
    </location>
</feature>
<dbReference type="EMBL" id="JAATJU010023052">
    <property type="protein sequence ID" value="KAH0508938.1"/>
    <property type="molecule type" value="Genomic_DNA"/>
</dbReference>
<dbReference type="Gene3D" id="3.30.230.10">
    <property type="match status" value="1"/>
</dbReference>
<comment type="similarity">
    <text evidence="1">Belongs to the universal ribosomal protein uS9 family.</text>
</comment>
<dbReference type="InterPro" id="IPR020568">
    <property type="entry name" value="Ribosomal_Su5_D2-typ_SF"/>
</dbReference>
<dbReference type="GO" id="GO:0006412">
    <property type="term" value="P:translation"/>
    <property type="evidence" value="ECO:0007669"/>
    <property type="project" value="InterPro"/>
</dbReference>
<keyword evidence="3" id="KW-0687">Ribonucleoprotein</keyword>
<dbReference type="GO" id="GO:0003723">
    <property type="term" value="F:RNA binding"/>
    <property type="evidence" value="ECO:0007669"/>
    <property type="project" value="TreeGrafter"/>
</dbReference>
<dbReference type="GO" id="GO:0003735">
    <property type="term" value="F:structural constituent of ribosome"/>
    <property type="evidence" value="ECO:0007669"/>
    <property type="project" value="InterPro"/>
</dbReference>
<dbReference type="InterPro" id="IPR016186">
    <property type="entry name" value="C-type_lectin-like/link_sf"/>
</dbReference>
<name>A0A8J6GFP3_MICOH</name>
<dbReference type="SUPFAM" id="SSF54211">
    <property type="entry name" value="Ribosomal protein S5 domain 2-like"/>
    <property type="match status" value="1"/>
</dbReference>
<dbReference type="InterPro" id="IPR016187">
    <property type="entry name" value="CTDL_fold"/>
</dbReference>
<dbReference type="Proteomes" id="UP000710432">
    <property type="component" value="Unassembled WGS sequence"/>
</dbReference>
<dbReference type="AlphaFoldDB" id="A0A8J6GFP3"/>
<dbReference type="SUPFAM" id="SSF56436">
    <property type="entry name" value="C-type lectin-like"/>
    <property type="match status" value="1"/>
</dbReference>
<dbReference type="CDD" id="cd00037">
    <property type="entry name" value="CLECT"/>
    <property type="match status" value="1"/>
</dbReference>
<dbReference type="SMART" id="SM00034">
    <property type="entry name" value="CLECT"/>
    <property type="match status" value="1"/>
</dbReference>
<evidence type="ECO:0000256" key="2">
    <source>
        <dbReference type="ARBA" id="ARBA00022980"/>
    </source>
</evidence>
<evidence type="ECO:0000259" key="6">
    <source>
        <dbReference type="PROSITE" id="PS50041"/>
    </source>
</evidence>
<keyword evidence="2" id="KW-0689">Ribosomal protein</keyword>
<evidence type="ECO:0000256" key="4">
    <source>
        <dbReference type="ARBA" id="ARBA00035259"/>
    </source>
</evidence>
<comment type="caution">
    <text evidence="7">The sequence shown here is derived from an EMBL/GenBank/DDBJ whole genome shotgun (WGS) entry which is preliminary data.</text>
</comment>
<gene>
    <name evidence="7" type="ORF">LTLLF_161790</name>
</gene>
<dbReference type="InterPro" id="IPR001304">
    <property type="entry name" value="C-type_lectin-like"/>
</dbReference>
<evidence type="ECO:0000256" key="3">
    <source>
        <dbReference type="ARBA" id="ARBA00023274"/>
    </source>
</evidence>
<dbReference type="PROSITE" id="PS50041">
    <property type="entry name" value="C_TYPE_LECTIN_2"/>
    <property type="match status" value="1"/>
</dbReference>
<protein>
    <recommendedName>
        <fullName evidence="4">Small ribosomal subunit protein uS9</fullName>
    </recommendedName>
    <alternativeName>
        <fullName evidence="5">40S ribosomal protein S16</fullName>
    </alternativeName>
</protein>
<dbReference type="PANTHER" id="PTHR21569:SF16">
    <property type="entry name" value="RIBOSOMAL PROTEIN S16"/>
    <property type="match status" value="1"/>
</dbReference>
<dbReference type="InterPro" id="IPR000754">
    <property type="entry name" value="Ribosomal_uS9"/>
</dbReference>